<dbReference type="Proteomes" id="UP001596958">
    <property type="component" value="Unassembled WGS sequence"/>
</dbReference>
<evidence type="ECO:0000313" key="1">
    <source>
        <dbReference type="EMBL" id="MFD0749242.1"/>
    </source>
</evidence>
<accession>A0ABW2YS59</accession>
<proteinExistence type="predicted"/>
<gene>
    <name evidence="1" type="ORF">ACFQZS_03750</name>
</gene>
<sequence length="156" mass="17937">MKNILSIILTIISLNSYGQILEMPLSSQLSQQDTPFPPSLNKDGTFNFDKRFMEKESKIAAWPNQKIVFNIKIRSSGHQIFICDTSGRVLYCQRKSKGTYKTRTSSSYRYFIIYDVDKLKNKNFVEYNLIDDFNRAILFGEGNKIDGIVEIKASKG</sequence>
<protein>
    <submittedName>
        <fullName evidence="1">Uncharacterized protein</fullName>
    </submittedName>
</protein>
<name>A0ABW2YS59_9SPHI</name>
<reference evidence="2" key="1">
    <citation type="journal article" date="2019" name="Int. J. Syst. Evol. Microbiol.">
        <title>The Global Catalogue of Microorganisms (GCM) 10K type strain sequencing project: providing services to taxonomists for standard genome sequencing and annotation.</title>
        <authorList>
            <consortium name="The Broad Institute Genomics Platform"/>
            <consortium name="The Broad Institute Genome Sequencing Center for Infectious Disease"/>
            <person name="Wu L."/>
            <person name="Ma J."/>
        </authorList>
    </citation>
    <scope>NUCLEOTIDE SEQUENCE [LARGE SCALE GENOMIC DNA]</scope>
    <source>
        <strain evidence="2">CCUG 63418</strain>
    </source>
</reference>
<evidence type="ECO:0000313" key="2">
    <source>
        <dbReference type="Proteomes" id="UP001596958"/>
    </source>
</evidence>
<dbReference type="EMBL" id="JBHTHU010000001">
    <property type="protein sequence ID" value="MFD0749242.1"/>
    <property type="molecule type" value="Genomic_DNA"/>
</dbReference>
<organism evidence="1 2">
    <name type="scientific">Mucilaginibacter calamicampi</name>
    <dbReference type="NCBI Taxonomy" id="1302352"/>
    <lineage>
        <taxon>Bacteria</taxon>
        <taxon>Pseudomonadati</taxon>
        <taxon>Bacteroidota</taxon>
        <taxon>Sphingobacteriia</taxon>
        <taxon>Sphingobacteriales</taxon>
        <taxon>Sphingobacteriaceae</taxon>
        <taxon>Mucilaginibacter</taxon>
    </lineage>
</organism>
<keyword evidence="2" id="KW-1185">Reference proteome</keyword>
<comment type="caution">
    <text evidence="1">The sequence shown here is derived from an EMBL/GenBank/DDBJ whole genome shotgun (WGS) entry which is preliminary data.</text>
</comment>
<dbReference type="RefSeq" id="WP_377097428.1">
    <property type="nucleotide sequence ID" value="NZ_JBHTHU010000001.1"/>
</dbReference>